<dbReference type="GeneID" id="109511778"/>
<keyword evidence="6" id="KW-1185">Reference proteome</keyword>
<dbReference type="Ensembl" id="ENSHCOT00000006436.1">
    <property type="protein sequence ID" value="ENSHCOP00000004806.1"/>
    <property type="gene ID" value="ENSHCOG00000006321.1"/>
</dbReference>
<dbReference type="OrthoDB" id="8730115at2759"/>
<proteinExistence type="inferred from homology"/>
<feature type="region of interest" description="Disordered" evidence="4">
    <location>
        <begin position="154"/>
        <end position="197"/>
    </location>
</feature>
<reference evidence="5" key="1">
    <citation type="submission" date="2025-08" db="UniProtKB">
        <authorList>
            <consortium name="Ensembl"/>
        </authorList>
    </citation>
    <scope>IDENTIFICATION</scope>
</reference>
<evidence type="ECO:0000256" key="3">
    <source>
        <dbReference type="ARBA" id="ARBA00023242"/>
    </source>
</evidence>
<dbReference type="AlphaFoldDB" id="A0A3Q2XWP6"/>
<name>A0A3Q2XWP6_HIPCM</name>
<comment type="subcellular location">
    <subcellularLocation>
        <location evidence="1">Nucleus</location>
    </subcellularLocation>
</comment>
<dbReference type="OMA" id="ISCECHQ"/>
<dbReference type="GO" id="GO:0005634">
    <property type="term" value="C:nucleus"/>
    <property type="evidence" value="ECO:0007669"/>
    <property type="project" value="UniProtKB-SubCell"/>
</dbReference>
<feature type="compositionally biased region" description="Polar residues" evidence="4">
    <location>
        <begin position="38"/>
        <end position="56"/>
    </location>
</feature>
<evidence type="ECO:0000313" key="6">
    <source>
        <dbReference type="Proteomes" id="UP000264820"/>
    </source>
</evidence>
<dbReference type="Pfam" id="PF15772">
    <property type="entry name" value="UPF0688"/>
    <property type="match status" value="1"/>
</dbReference>
<dbReference type="PANTHER" id="PTHR28491:SF1">
    <property type="entry name" value="UPF0688 PROTEIN C1ORF174"/>
    <property type="match status" value="1"/>
</dbReference>
<evidence type="ECO:0000256" key="4">
    <source>
        <dbReference type="SAM" id="MobiDB-lite"/>
    </source>
</evidence>
<dbReference type="PANTHER" id="PTHR28491">
    <property type="entry name" value="UPF0688 PROTEIN C1ORF174"/>
    <property type="match status" value="1"/>
</dbReference>
<accession>A0A3Q2XWP6</accession>
<dbReference type="CTD" id="103181369"/>
<dbReference type="RefSeq" id="XP_019718636.1">
    <property type="nucleotide sequence ID" value="XM_019863077.1"/>
</dbReference>
<dbReference type="STRING" id="109280.ENSHCOP00000004806"/>
<dbReference type="Proteomes" id="UP000264820">
    <property type="component" value="Unplaced"/>
</dbReference>
<dbReference type="KEGG" id="hcq:109511778"/>
<reference evidence="5" key="2">
    <citation type="submission" date="2025-09" db="UniProtKB">
        <authorList>
            <consortium name="Ensembl"/>
        </authorList>
    </citation>
    <scope>IDENTIFICATION</scope>
</reference>
<feature type="region of interest" description="Disordered" evidence="4">
    <location>
        <begin position="1"/>
        <end position="56"/>
    </location>
</feature>
<evidence type="ECO:0000313" key="5">
    <source>
        <dbReference type="Ensembl" id="ENSHCOP00000004806.1"/>
    </source>
</evidence>
<feature type="compositionally biased region" description="Polar residues" evidence="4">
    <location>
        <begin position="16"/>
        <end position="26"/>
    </location>
</feature>
<organism evidence="5 6">
    <name type="scientific">Hippocampus comes</name>
    <name type="common">Tiger tail seahorse</name>
    <dbReference type="NCBI Taxonomy" id="109280"/>
    <lineage>
        <taxon>Eukaryota</taxon>
        <taxon>Metazoa</taxon>
        <taxon>Chordata</taxon>
        <taxon>Craniata</taxon>
        <taxon>Vertebrata</taxon>
        <taxon>Euteleostomi</taxon>
        <taxon>Actinopterygii</taxon>
        <taxon>Neopterygii</taxon>
        <taxon>Teleostei</taxon>
        <taxon>Neoteleostei</taxon>
        <taxon>Acanthomorphata</taxon>
        <taxon>Syngnathiaria</taxon>
        <taxon>Syngnathiformes</taxon>
        <taxon>Syngnathoidei</taxon>
        <taxon>Syngnathidae</taxon>
        <taxon>Hippocampus</taxon>
    </lineage>
</organism>
<protein>
    <submittedName>
        <fullName evidence="5">Uncharacterized protein</fullName>
    </submittedName>
</protein>
<sequence>MSGQLNDLKRRKTKNISEATHTQKGSVTRRKCVKSQKTHSAAESTSTGGANSKVTSNAERLSRISCECVQLAGRRRCSASPLLDGQEGKENGLRSALLLDTCVWYDVQDRPAPEDMDSEETDKNIFPDDDSNQILPVEQFFGNLDTAQDFPQRISATSSRHQRQHRRRHYFAREDSDEADEEAGRELTPKEYSGGTL</sequence>
<keyword evidence="3" id="KW-0539">Nucleus</keyword>
<comment type="similarity">
    <text evidence="2">Belongs to the UPF0688 family.</text>
</comment>
<dbReference type="InterPro" id="IPR031530">
    <property type="entry name" value="UPF0688"/>
</dbReference>
<evidence type="ECO:0000256" key="1">
    <source>
        <dbReference type="ARBA" id="ARBA00004123"/>
    </source>
</evidence>
<dbReference type="RefSeq" id="XP_019718635.1">
    <property type="nucleotide sequence ID" value="XM_019863076.1"/>
</dbReference>
<feature type="compositionally biased region" description="Basic residues" evidence="4">
    <location>
        <begin position="160"/>
        <end position="170"/>
    </location>
</feature>
<dbReference type="GeneTree" id="ENSGT00650000094834"/>
<evidence type="ECO:0000256" key="2">
    <source>
        <dbReference type="ARBA" id="ARBA00006634"/>
    </source>
</evidence>
<feature type="compositionally biased region" description="Basic residues" evidence="4">
    <location>
        <begin position="27"/>
        <end position="37"/>
    </location>
</feature>